<dbReference type="OrthoDB" id="21094at2"/>
<accession>A0A3G2HUF8</accession>
<organism evidence="9 11">
    <name type="scientific">Alcaligenes aquatilis</name>
    <dbReference type="NCBI Taxonomy" id="323284"/>
    <lineage>
        <taxon>Bacteria</taxon>
        <taxon>Pseudomonadati</taxon>
        <taxon>Pseudomonadota</taxon>
        <taxon>Betaproteobacteria</taxon>
        <taxon>Burkholderiales</taxon>
        <taxon>Alcaligenaceae</taxon>
        <taxon>Alcaligenes</taxon>
    </lineage>
</organism>
<dbReference type="GeneID" id="96868442"/>
<evidence type="ECO:0000313" key="11">
    <source>
        <dbReference type="Proteomes" id="UP000268070"/>
    </source>
</evidence>
<keyword evidence="5 8" id="KW-0812">Transmembrane</keyword>
<reference evidence="9 11" key="1">
    <citation type="submission" date="2018-09" db="EMBL/GenBank/DDBJ databases">
        <title>Complete genome sequence of the hydrocarbonoclastic bacterium Alcaligenes aquatilis QD168, isolated from a crude-oil polluted marine sediment of Central Chile.</title>
        <authorList>
            <person name="Duran R.E."/>
            <person name="Barra B."/>
            <person name="Salva-Serra F."/>
            <person name="Mendez V."/>
            <person name="Moore E.R.B."/>
            <person name="Seeger M."/>
        </authorList>
    </citation>
    <scope>NUCLEOTIDE SEQUENCE [LARGE SCALE GENOMIC DNA]</scope>
    <source>
        <strain evidence="9 11">QD168</strain>
    </source>
</reference>
<keyword evidence="4" id="KW-0997">Cell inner membrane</keyword>
<evidence type="ECO:0000256" key="4">
    <source>
        <dbReference type="ARBA" id="ARBA00022519"/>
    </source>
</evidence>
<protein>
    <recommendedName>
        <fullName evidence="8">UPF0056 membrane protein</fullName>
    </recommendedName>
</protein>
<dbReference type="EMBL" id="CP032153">
    <property type="protein sequence ID" value="AYN20501.1"/>
    <property type="molecule type" value="Genomic_DNA"/>
</dbReference>
<evidence type="ECO:0000313" key="9">
    <source>
        <dbReference type="EMBL" id="AYN20501.1"/>
    </source>
</evidence>
<comment type="subcellular location">
    <subcellularLocation>
        <location evidence="1">Cell inner membrane</location>
        <topology evidence="1">Multi-pass membrane protein</topology>
    </subcellularLocation>
    <subcellularLocation>
        <location evidence="8">Cell membrane</location>
        <topology evidence="8">Multi-pass membrane protein</topology>
    </subcellularLocation>
</comment>
<dbReference type="PANTHER" id="PTHR33508">
    <property type="entry name" value="UPF0056 MEMBRANE PROTEIN YHCE"/>
    <property type="match status" value="1"/>
</dbReference>
<sequence>MPNELMQLFKLIGLGLAFLLPMANPLTSMVMYLSLGETLSAQEKKQQLRQATLYVILALLITYYAGLWITSALGISMVDMRIAGGLIVAYIGFRMLFPPSVSEVVSKAADQNTAAHDNIAFVPLTLPSTVGPGTMALVISASSKMAGMREHYAEWVLVATPLILALLIGLIFFICLRSSLSIVRVIGHNGVDAISRIMGFLLVCMAVQLVLEGGQQYAATLLTHSAAS</sequence>
<feature type="transmembrane region" description="Helical" evidence="8">
    <location>
        <begin position="193"/>
        <end position="211"/>
    </location>
</feature>
<dbReference type="Proteomes" id="UP000268070">
    <property type="component" value="Chromosome"/>
</dbReference>
<keyword evidence="12" id="KW-1185">Reference proteome</keyword>
<accession>A0A3R9ARY5</accession>
<dbReference type="KEGG" id="aaqu:D3M96_08160"/>
<dbReference type="NCBIfam" id="NF008228">
    <property type="entry name" value="PRK10995.1"/>
    <property type="match status" value="1"/>
</dbReference>
<keyword evidence="7 8" id="KW-0472">Membrane</keyword>
<gene>
    <name evidence="9" type="ORF">D3M96_08160</name>
    <name evidence="10" type="ORF">MTR80_05840</name>
</gene>
<dbReference type="EMBL" id="CP094619">
    <property type="protein sequence ID" value="UQN37222.1"/>
    <property type="molecule type" value="Genomic_DNA"/>
</dbReference>
<dbReference type="GO" id="GO:0005886">
    <property type="term" value="C:plasma membrane"/>
    <property type="evidence" value="ECO:0007669"/>
    <property type="project" value="UniProtKB-SubCell"/>
</dbReference>
<evidence type="ECO:0000256" key="7">
    <source>
        <dbReference type="ARBA" id="ARBA00023136"/>
    </source>
</evidence>
<comment type="similarity">
    <text evidence="2 8">Belongs to the UPF0056 (MarC) family.</text>
</comment>
<dbReference type="InterPro" id="IPR002771">
    <property type="entry name" value="Multi_antbiot-R_MarC"/>
</dbReference>
<proteinExistence type="inferred from homology"/>
<dbReference type="Proteomes" id="UP000831759">
    <property type="component" value="Chromosome"/>
</dbReference>
<name>A0A3G2HUF8_9BURK</name>
<feature type="transmembrane region" description="Helical" evidence="8">
    <location>
        <begin position="119"/>
        <end position="140"/>
    </location>
</feature>
<evidence type="ECO:0000256" key="2">
    <source>
        <dbReference type="ARBA" id="ARBA00009784"/>
    </source>
</evidence>
<evidence type="ECO:0000256" key="8">
    <source>
        <dbReference type="RuleBase" id="RU362048"/>
    </source>
</evidence>
<dbReference type="NCBIfam" id="TIGR00427">
    <property type="entry name" value="NAAT family transporter"/>
    <property type="match status" value="1"/>
</dbReference>
<evidence type="ECO:0000256" key="3">
    <source>
        <dbReference type="ARBA" id="ARBA00022475"/>
    </source>
</evidence>
<evidence type="ECO:0000256" key="1">
    <source>
        <dbReference type="ARBA" id="ARBA00004429"/>
    </source>
</evidence>
<evidence type="ECO:0000313" key="10">
    <source>
        <dbReference type="EMBL" id="UQN37222.1"/>
    </source>
</evidence>
<keyword evidence="3" id="KW-1003">Cell membrane</keyword>
<feature type="transmembrane region" description="Helical" evidence="8">
    <location>
        <begin position="53"/>
        <end position="75"/>
    </location>
</feature>
<evidence type="ECO:0000256" key="5">
    <source>
        <dbReference type="ARBA" id="ARBA00022692"/>
    </source>
</evidence>
<feature type="transmembrane region" description="Helical" evidence="8">
    <location>
        <begin position="12"/>
        <end position="33"/>
    </location>
</feature>
<feature type="transmembrane region" description="Helical" evidence="8">
    <location>
        <begin position="82"/>
        <end position="99"/>
    </location>
</feature>
<feature type="transmembrane region" description="Helical" evidence="8">
    <location>
        <begin position="152"/>
        <end position="173"/>
    </location>
</feature>
<dbReference type="Pfam" id="PF01914">
    <property type="entry name" value="MarC"/>
    <property type="match status" value="1"/>
</dbReference>
<dbReference type="PANTHER" id="PTHR33508:SF2">
    <property type="entry name" value="UPF0056 INNER MEMBRANE PROTEIN MARC"/>
    <property type="match status" value="1"/>
</dbReference>
<evidence type="ECO:0000256" key="6">
    <source>
        <dbReference type="ARBA" id="ARBA00022989"/>
    </source>
</evidence>
<reference evidence="10 12" key="2">
    <citation type="journal article" date="2022" name="Int. J. Syst. Evol. Microbiol.">
        <title>Characterization of Alcaligenes aquatilis as a novel member of heterotrophic nitrifier-aerobic denitrifier and its performance in treating piggery wastewater.</title>
        <authorList>
            <person name="Cao X."/>
            <person name="Zhao B."/>
            <person name="Wu Y."/>
            <person name="Huang J."/>
            <person name="Wang H."/>
            <person name="Sun X."/>
            <person name="Li S."/>
        </authorList>
    </citation>
    <scope>NUCLEOTIDE SEQUENCE [LARGE SCALE GENOMIC DNA]</scope>
    <source>
        <strain evidence="10 12">AS1</strain>
    </source>
</reference>
<dbReference type="AlphaFoldDB" id="A0A3G2HUF8"/>
<evidence type="ECO:0000313" key="12">
    <source>
        <dbReference type="Proteomes" id="UP000831759"/>
    </source>
</evidence>
<keyword evidence="6 8" id="KW-1133">Transmembrane helix</keyword>
<dbReference type="RefSeq" id="WP_108727238.1">
    <property type="nucleotide sequence ID" value="NZ_CP022390.1"/>
</dbReference>